<dbReference type="HAMAP" id="MF_01371_B">
    <property type="entry name" value="Ribosomal_uL30_B"/>
    <property type="match status" value="1"/>
</dbReference>
<dbReference type="InterPro" id="IPR018038">
    <property type="entry name" value="Ribosomal_uL30_CS"/>
</dbReference>
<comment type="similarity">
    <text evidence="1 5 6">Belongs to the universal ribosomal protein uL30 family.</text>
</comment>
<evidence type="ECO:0000256" key="4">
    <source>
        <dbReference type="ARBA" id="ARBA00023274"/>
    </source>
</evidence>
<dbReference type="InterPro" id="IPR036919">
    <property type="entry name" value="Ribo_uL30_ferredoxin-like_sf"/>
</dbReference>
<keyword evidence="9" id="KW-1185">Reference proteome</keyword>
<feature type="domain" description="Large ribosomal subunit protein uL30-like ferredoxin-like fold" evidence="7">
    <location>
        <begin position="5"/>
        <end position="55"/>
    </location>
</feature>
<dbReference type="GO" id="GO:0022625">
    <property type="term" value="C:cytosolic large ribosomal subunit"/>
    <property type="evidence" value="ECO:0007669"/>
    <property type="project" value="TreeGrafter"/>
</dbReference>
<name>A0A938Y432_9BACL</name>
<keyword evidence="3 5" id="KW-0689">Ribosomal protein</keyword>
<evidence type="ECO:0000259" key="7">
    <source>
        <dbReference type="Pfam" id="PF00327"/>
    </source>
</evidence>
<dbReference type="PANTHER" id="PTHR15892:SF2">
    <property type="entry name" value="LARGE RIBOSOMAL SUBUNIT PROTEIN UL30M"/>
    <property type="match status" value="1"/>
</dbReference>
<dbReference type="Pfam" id="PF00327">
    <property type="entry name" value="Ribosomal_L30"/>
    <property type="match status" value="1"/>
</dbReference>
<evidence type="ECO:0000256" key="2">
    <source>
        <dbReference type="ARBA" id="ARBA00011838"/>
    </source>
</evidence>
<evidence type="ECO:0000313" key="9">
    <source>
        <dbReference type="Proteomes" id="UP000717624"/>
    </source>
</evidence>
<evidence type="ECO:0000256" key="5">
    <source>
        <dbReference type="HAMAP-Rule" id="MF_01371"/>
    </source>
</evidence>
<dbReference type="Gene3D" id="3.30.1390.20">
    <property type="entry name" value="Ribosomal protein L30, ferredoxin-like fold domain"/>
    <property type="match status" value="1"/>
</dbReference>
<dbReference type="RefSeq" id="WP_204519608.1">
    <property type="nucleotide sequence ID" value="NZ_BAABIN010000035.1"/>
</dbReference>
<gene>
    <name evidence="5" type="primary">rpmD</name>
    <name evidence="8" type="ORF">JOD01_003611</name>
</gene>
<evidence type="ECO:0000256" key="1">
    <source>
        <dbReference type="ARBA" id="ARBA00007594"/>
    </source>
</evidence>
<keyword evidence="4 5" id="KW-0687">Ribonucleoprotein</keyword>
<dbReference type="GO" id="GO:0006412">
    <property type="term" value="P:translation"/>
    <property type="evidence" value="ECO:0007669"/>
    <property type="project" value="UniProtKB-UniRule"/>
</dbReference>
<dbReference type="AlphaFoldDB" id="A0A938Y432"/>
<evidence type="ECO:0000256" key="6">
    <source>
        <dbReference type="RuleBase" id="RU003734"/>
    </source>
</evidence>
<organism evidence="8 9">
    <name type="scientific">Brevibacillus fulvus</name>
    <dbReference type="NCBI Taxonomy" id="1125967"/>
    <lineage>
        <taxon>Bacteria</taxon>
        <taxon>Bacillati</taxon>
        <taxon>Bacillota</taxon>
        <taxon>Bacilli</taxon>
        <taxon>Bacillales</taxon>
        <taxon>Paenibacillaceae</taxon>
        <taxon>Brevibacillus</taxon>
    </lineage>
</organism>
<accession>A0A938Y432</accession>
<dbReference type="PIRSF" id="PIRSF002211">
    <property type="entry name" value="Ribosomal_L30_bac-type"/>
    <property type="match status" value="1"/>
</dbReference>
<dbReference type="FunFam" id="3.30.1390.20:FF:000001">
    <property type="entry name" value="50S ribosomal protein L30"/>
    <property type="match status" value="1"/>
</dbReference>
<dbReference type="SUPFAM" id="SSF55129">
    <property type="entry name" value="Ribosomal protein L30p/L7e"/>
    <property type="match status" value="1"/>
</dbReference>
<dbReference type="InterPro" id="IPR005996">
    <property type="entry name" value="Ribosomal_uL30_bac-type"/>
</dbReference>
<evidence type="ECO:0000313" key="8">
    <source>
        <dbReference type="EMBL" id="MBM7591959.1"/>
    </source>
</evidence>
<dbReference type="InterPro" id="IPR016082">
    <property type="entry name" value="Ribosomal_uL30_ferredoxin-like"/>
</dbReference>
<dbReference type="EMBL" id="JAFBEB010000017">
    <property type="protein sequence ID" value="MBM7591959.1"/>
    <property type="molecule type" value="Genomic_DNA"/>
</dbReference>
<comment type="subunit">
    <text evidence="2 5">Part of the 50S ribosomal subunit.</text>
</comment>
<dbReference type="NCBIfam" id="TIGR01308">
    <property type="entry name" value="rpmD_bact"/>
    <property type="match status" value="1"/>
</dbReference>
<dbReference type="Proteomes" id="UP000717624">
    <property type="component" value="Unassembled WGS sequence"/>
</dbReference>
<evidence type="ECO:0000256" key="3">
    <source>
        <dbReference type="ARBA" id="ARBA00022980"/>
    </source>
</evidence>
<reference evidence="8" key="1">
    <citation type="submission" date="2021-01" db="EMBL/GenBank/DDBJ databases">
        <title>Genomic Encyclopedia of Type Strains, Phase IV (KMG-IV): sequencing the most valuable type-strain genomes for metagenomic binning, comparative biology and taxonomic classification.</title>
        <authorList>
            <person name="Goeker M."/>
        </authorList>
    </citation>
    <scope>NUCLEOTIDE SEQUENCE</scope>
    <source>
        <strain evidence="8">DSM 25523</strain>
    </source>
</reference>
<dbReference type="CDD" id="cd01658">
    <property type="entry name" value="Ribosomal_L30"/>
    <property type="match status" value="1"/>
</dbReference>
<proteinExistence type="inferred from homology"/>
<dbReference type="PROSITE" id="PS00634">
    <property type="entry name" value="RIBOSOMAL_L30"/>
    <property type="match status" value="1"/>
</dbReference>
<dbReference type="GO" id="GO:0003735">
    <property type="term" value="F:structural constituent of ribosome"/>
    <property type="evidence" value="ECO:0007669"/>
    <property type="project" value="InterPro"/>
</dbReference>
<protein>
    <recommendedName>
        <fullName evidence="5">Large ribosomal subunit protein uL30</fullName>
    </recommendedName>
</protein>
<dbReference type="PANTHER" id="PTHR15892">
    <property type="entry name" value="MITOCHONDRIAL RIBOSOMAL PROTEIN L30"/>
    <property type="match status" value="1"/>
</dbReference>
<comment type="caution">
    <text evidence="8">The sequence shown here is derived from an EMBL/GenBank/DDBJ whole genome shotgun (WGS) entry which is preliminary data.</text>
</comment>
<sequence>MAKALQITLKRSVIGRTEDQRATVQALGLRKVNQTVVKQDNPAMRGMIFKVKHLVEVKEIEA</sequence>